<dbReference type="AlphaFoldDB" id="A0A8D2IUN3"/>
<proteinExistence type="predicted"/>
<evidence type="ECO:0000256" key="4">
    <source>
        <dbReference type="ARBA" id="ARBA00022490"/>
    </source>
</evidence>
<protein>
    <recommendedName>
        <fullName evidence="3">Spindle and centriole-associated protein 1</fullName>
    </recommendedName>
    <alternativeName>
        <fullName evidence="10">Coiled-coil domain-containing protein 52</fullName>
    </alternativeName>
</protein>
<evidence type="ECO:0000256" key="1">
    <source>
        <dbReference type="ARBA" id="ARBA00004114"/>
    </source>
</evidence>
<dbReference type="InterPro" id="IPR031387">
    <property type="entry name" value="SPICE1"/>
</dbReference>
<dbReference type="Proteomes" id="UP000694545">
    <property type="component" value="Unplaced"/>
</dbReference>
<reference evidence="14" key="2">
    <citation type="submission" date="2025-09" db="UniProtKB">
        <authorList>
            <consortium name="Ensembl"/>
        </authorList>
    </citation>
    <scope>IDENTIFICATION</scope>
</reference>
<feature type="region of interest" description="Disordered" evidence="12">
    <location>
        <begin position="475"/>
        <end position="506"/>
    </location>
</feature>
<dbReference type="GO" id="GO:0005819">
    <property type="term" value="C:spindle"/>
    <property type="evidence" value="ECO:0007669"/>
    <property type="project" value="UniProtKB-SubCell"/>
</dbReference>
<evidence type="ECO:0000256" key="6">
    <source>
        <dbReference type="ARBA" id="ARBA00022776"/>
    </source>
</evidence>
<evidence type="ECO:0000256" key="5">
    <source>
        <dbReference type="ARBA" id="ARBA00022618"/>
    </source>
</evidence>
<evidence type="ECO:0000256" key="10">
    <source>
        <dbReference type="ARBA" id="ARBA00030722"/>
    </source>
</evidence>
<dbReference type="GO" id="GO:0046599">
    <property type="term" value="P:regulation of centriole replication"/>
    <property type="evidence" value="ECO:0007669"/>
    <property type="project" value="TreeGrafter"/>
</dbReference>
<comment type="subcellular location">
    <subcellularLocation>
        <location evidence="1">Cytoplasm</location>
        <location evidence="1">Cytoskeleton</location>
        <location evidence="1">Microtubule organizing center</location>
        <location evidence="1">Centrosome</location>
        <location evidence="1">Centriole</location>
    </subcellularLocation>
    <subcellularLocation>
        <location evidence="2">Cytoplasm</location>
        <location evidence="2">Cytoskeleton</location>
        <location evidence="2">Spindle</location>
    </subcellularLocation>
</comment>
<keyword evidence="8" id="KW-0206">Cytoskeleton</keyword>
<keyword evidence="7 11" id="KW-0175">Coiled coil</keyword>
<dbReference type="Ensembl" id="ENSVKKT00000002937.1">
    <property type="protein sequence ID" value="ENSVKKP00000002860.1"/>
    <property type="gene ID" value="ENSVKKG00000002240.1"/>
</dbReference>
<keyword evidence="6" id="KW-0498">Mitosis</keyword>
<evidence type="ECO:0000256" key="11">
    <source>
        <dbReference type="SAM" id="Coils"/>
    </source>
</evidence>
<keyword evidence="9" id="KW-0131">Cell cycle</keyword>
<dbReference type="GO" id="GO:0051301">
    <property type="term" value="P:cell division"/>
    <property type="evidence" value="ECO:0007669"/>
    <property type="project" value="UniProtKB-KW"/>
</dbReference>
<keyword evidence="13" id="KW-1133">Transmembrane helix</keyword>
<evidence type="ECO:0000256" key="7">
    <source>
        <dbReference type="ARBA" id="ARBA00023054"/>
    </source>
</evidence>
<keyword evidence="4" id="KW-0963">Cytoplasm</keyword>
<dbReference type="PANTHER" id="PTHR31167">
    <property type="entry name" value="SPINDLE AND CENTRIOLE ASSOCIATED PROTEIN 1 SPICE1"/>
    <property type="match status" value="1"/>
</dbReference>
<evidence type="ECO:0000313" key="14">
    <source>
        <dbReference type="Ensembl" id="ENSVKKP00000002860.1"/>
    </source>
</evidence>
<dbReference type="Pfam" id="PF15678">
    <property type="entry name" value="SPICE"/>
    <property type="match status" value="2"/>
</dbReference>
<reference evidence="14" key="1">
    <citation type="submission" date="2025-08" db="UniProtKB">
        <authorList>
            <consortium name="Ensembl"/>
        </authorList>
    </citation>
    <scope>IDENTIFICATION</scope>
</reference>
<evidence type="ECO:0000256" key="13">
    <source>
        <dbReference type="SAM" id="Phobius"/>
    </source>
</evidence>
<keyword evidence="13" id="KW-0472">Membrane</keyword>
<evidence type="ECO:0000256" key="2">
    <source>
        <dbReference type="ARBA" id="ARBA00004186"/>
    </source>
</evidence>
<evidence type="ECO:0000256" key="8">
    <source>
        <dbReference type="ARBA" id="ARBA00023212"/>
    </source>
</evidence>
<dbReference type="GO" id="GO:0005813">
    <property type="term" value="C:centrosome"/>
    <property type="evidence" value="ECO:0007669"/>
    <property type="project" value="TreeGrafter"/>
</dbReference>
<feature type="coiled-coil region" evidence="11">
    <location>
        <begin position="342"/>
        <end position="390"/>
    </location>
</feature>
<dbReference type="GO" id="GO:0005814">
    <property type="term" value="C:centriole"/>
    <property type="evidence" value="ECO:0007669"/>
    <property type="project" value="UniProtKB-SubCell"/>
</dbReference>
<feature type="region of interest" description="Disordered" evidence="12">
    <location>
        <begin position="260"/>
        <end position="285"/>
    </location>
</feature>
<sequence>MYFTFVNRCNLGFDNVGITRITILSVLCIVEYCTFAFVVVCKFSILDVRRHNNKFHSDVLLCLHYLHLFLGSSLSLKSLPTIQVRRHEMHKSKNKALVHLELQEKALKSKRKKQRPRVPESLEKKKLALMREILSEQYQLQDVLERSDQAMAMVKDLFGDTPHRHLGFPNVTVAPDYDMQSSLGPIVQKSDPPTQLSILSESVMDRQVIIFHMNSLNATNVVRKVHSRVQNEEQIPYTTFVVQQVLNANVRKEKQTVTKVKKKQSPQMPAGQKKKNLSTAATSFDLPNGNRTSLEVLNQMMHEMEEYEKWMGHEIQQVHDNQGVSGFTHSLVNALCRVMHYLKENERRMHQEMVDRQQLEKELGEHRALIDALTAEVLLLREENHAMQSKLQQCLVVRDEKLVSLSHALQGLSVTDISRRNEPILDYNGPKTNWLDALPVDLPNKAAVLNPPKKIHPTPTLSTHIFQPAVLLSPPQQKSSEALPLLQDDSTRRETDGEQISTPSHKPLMVQEDGSLLTQKVCVPVAIQTMHNSFRSHGQILENISAAPRPGFDDATEGIDPGVSMMCTQNEDLQEQINELTHQNSVIKTQLRAFGHCHEQGNGQTASSLKESKSLDERIAELNRQSAEARGKLLLLTNQQAVATFISVSPPVSPVFSPPRNLPENGRKTVEVSVPVVETLDGLKEDTFPPASGTSVRR</sequence>
<name>A0A8D2IUN3_VARKO</name>
<evidence type="ECO:0000256" key="9">
    <source>
        <dbReference type="ARBA" id="ARBA00023306"/>
    </source>
</evidence>
<evidence type="ECO:0000256" key="3">
    <source>
        <dbReference type="ARBA" id="ARBA00018313"/>
    </source>
</evidence>
<dbReference type="PANTHER" id="PTHR31167:SF3">
    <property type="entry name" value="SPINDLE AND CENTRIOLE-ASSOCIATED PROTEIN 1"/>
    <property type="match status" value="1"/>
</dbReference>
<feature type="transmembrane region" description="Helical" evidence="13">
    <location>
        <begin position="20"/>
        <end position="45"/>
    </location>
</feature>
<evidence type="ECO:0000256" key="12">
    <source>
        <dbReference type="SAM" id="MobiDB-lite"/>
    </source>
</evidence>
<keyword evidence="15" id="KW-1185">Reference proteome</keyword>
<evidence type="ECO:0000313" key="15">
    <source>
        <dbReference type="Proteomes" id="UP000694545"/>
    </source>
</evidence>
<dbReference type="OMA" id="REQSPKH"/>
<dbReference type="GO" id="GO:0090307">
    <property type="term" value="P:mitotic spindle assembly"/>
    <property type="evidence" value="ECO:0007669"/>
    <property type="project" value="InterPro"/>
</dbReference>
<organism evidence="14 15">
    <name type="scientific">Varanus komodoensis</name>
    <name type="common">Komodo dragon</name>
    <dbReference type="NCBI Taxonomy" id="61221"/>
    <lineage>
        <taxon>Eukaryota</taxon>
        <taxon>Metazoa</taxon>
        <taxon>Chordata</taxon>
        <taxon>Craniata</taxon>
        <taxon>Vertebrata</taxon>
        <taxon>Euteleostomi</taxon>
        <taxon>Lepidosauria</taxon>
        <taxon>Squamata</taxon>
        <taxon>Bifurcata</taxon>
        <taxon>Unidentata</taxon>
        <taxon>Episquamata</taxon>
        <taxon>Toxicofera</taxon>
        <taxon>Anguimorpha</taxon>
        <taxon>Paleoanguimorpha</taxon>
        <taxon>Varanoidea</taxon>
        <taxon>Varanidae</taxon>
        <taxon>Varanus</taxon>
    </lineage>
</organism>
<accession>A0A8D2IUN3</accession>
<feature type="coiled-coil region" evidence="11">
    <location>
        <begin position="563"/>
        <end position="639"/>
    </location>
</feature>
<dbReference type="GO" id="GO:0051310">
    <property type="term" value="P:metaphase chromosome alignment"/>
    <property type="evidence" value="ECO:0007669"/>
    <property type="project" value="TreeGrafter"/>
</dbReference>
<keyword evidence="13" id="KW-0812">Transmembrane</keyword>
<keyword evidence="5" id="KW-0132">Cell division</keyword>